<accession>A0A219WGJ5</accession>
<evidence type="ECO:0000256" key="1">
    <source>
        <dbReference type="SAM" id="MobiDB-lite"/>
    </source>
</evidence>
<evidence type="ECO:0000313" key="2">
    <source>
        <dbReference type="EMBL" id="AOX47601.1"/>
    </source>
</evidence>
<keyword evidence="2" id="KW-0946">Virion</keyword>
<dbReference type="GO" id="GO:0019028">
    <property type="term" value="C:viral capsid"/>
    <property type="evidence" value="ECO:0007669"/>
    <property type="project" value="UniProtKB-KW"/>
</dbReference>
<dbReference type="EMBL" id="KU291903">
    <property type="protein sequence ID" value="AOX47601.1"/>
    <property type="molecule type" value="Genomic_RNA"/>
</dbReference>
<keyword evidence="2" id="KW-0167">Capsid protein</keyword>
<reference evidence="2" key="1">
    <citation type="journal article" date="2017" name="Virology">
        <title>The challenges of using high-throughput sequencing to track multiple bipartite mycoviruses of wild orchid-fungus partnerships over consecutive years.</title>
        <authorList>
            <person name="Ong J.W.L."/>
            <person name="Li H."/>
            <person name="Sivasithamparam K."/>
            <person name="Dixon K.W."/>
            <person name="Jones M.G.K."/>
            <person name="Wylie S.J."/>
        </authorList>
    </citation>
    <scope>NUCLEOTIDE SEQUENCE</scope>
</reference>
<protein>
    <submittedName>
        <fullName evidence="2">Coat protein</fullName>
    </submittedName>
</protein>
<feature type="compositionally biased region" description="Low complexity" evidence="1">
    <location>
        <begin position="22"/>
        <end position="38"/>
    </location>
</feature>
<proteinExistence type="predicted"/>
<organism evidence="2">
    <name type="scientific">Ceratobasidium partitivirus CP-b1</name>
    <dbReference type="NCBI Taxonomy" id="1970087"/>
    <lineage>
        <taxon>Viruses</taxon>
        <taxon>Riboviria</taxon>
        <taxon>Orthornavirae</taxon>
        <taxon>Pisuviricota</taxon>
        <taxon>Duplopiviricetes</taxon>
        <taxon>Durnavirales</taxon>
        <taxon>Partitiviridae</taxon>
        <taxon>Ceratobasidium partitivirus CP-b</taxon>
    </lineage>
</organism>
<sequence length="508" mass="56124">MADNSTTTGSSTIPAATPATKENAPPTTAAPSSEPAPNTQRNMKSRTQRNYQARKPFDGTTAKSSGLSQMLSTVADLPFSAIPRHTPTYVVPCFTEFFHVLHLCDQQMVHTRRFTDANHDWMPFVSQLYFSVLLYYTVLKNQQIGAALSQEQSDFLRFIEDNFPNIDSAKIPGPLKPWFESLASNAGPNEDYGNLVFGIPNNTSVTQARHFMMSNRLNAHIPNIIVILDQFMRWIRVLVPVNAAPAQITLEHTDNFYTHIFGTAATATAASRVCMQSPNARFDIPMTQAIVTNFLGSINTWLDSLPFDANGASCYTTGTSTTELSFAQVLGFRGVGTASNSMFDWFTQASRIMQPYADFFRDSTSLGSITTVGIGAAYIRAEISNTAANATIYTNGPQTRRVRYTTSNVLRYYQPSFTISNELRFAHPIEYLDTVTEQLGMLTQMNVSWTRINARAGVVFPGPLAANSATGPIMEMIQLRQRNSVNVASTIPNIISGYYHVPAALKFE</sequence>
<name>A0A219WGJ5_9VIRU</name>
<feature type="compositionally biased region" description="Polar residues" evidence="1">
    <location>
        <begin position="1"/>
        <end position="14"/>
    </location>
</feature>
<feature type="region of interest" description="Disordered" evidence="1">
    <location>
        <begin position="1"/>
        <end position="64"/>
    </location>
</feature>